<evidence type="ECO:0000256" key="1">
    <source>
        <dbReference type="SAM" id="Phobius"/>
    </source>
</evidence>
<protein>
    <recommendedName>
        <fullName evidence="4">DUF4488 domain-containing protein</fullName>
    </recommendedName>
</protein>
<reference evidence="2 3" key="1">
    <citation type="submission" date="2021-03" db="EMBL/GenBank/DDBJ databases">
        <title>Human Oral Microbial Genomes.</title>
        <authorList>
            <person name="Johnston C.D."/>
            <person name="Chen T."/>
            <person name="Dewhirst F.E."/>
        </authorList>
    </citation>
    <scope>NUCLEOTIDE SEQUENCE [LARGE SCALE GENOMIC DNA]</scope>
    <source>
        <strain evidence="2 3">F0054</strain>
    </source>
</reference>
<keyword evidence="3" id="KW-1185">Reference proteome</keyword>
<gene>
    <name evidence="2" type="ORF">J5A58_11820</name>
</gene>
<evidence type="ECO:0000313" key="3">
    <source>
        <dbReference type="Proteomes" id="UP000682195"/>
    </source>
</evidence>
<evidence type="ECO:0008006" key="4">
    <source>
        <dbReference type="Google" id="ProtNLM"/>
    </source>
</evidence>
<proteinExistence type="predicted"/>
<dbReference type="EMBL" id="CP072362">
    <property type="protein sequence ID" value="QUB76410.1"/>
    <property type="molecule type" value="Genomic_DNA"/>
</dbReference>
<keyword evidence="1" id="KW-0812">Transmembrane</keyword>
<organism evidence="2 3">
    <name type="scientific">Prevotella melaninogenica</name>
    <dbReference type="NCBI Taxonomy" id="28132"/>
    <lineage>
        <taxon>Bacteria</taxon>
        <taxon>Pseudomonadati</taxon>
        <taxon>Bacteroidota</taxon>
        <taxon>Bacteroidia</taxon>
        <taxon>Bacteroidales</taxon>
        <taxon>Prevotellaceae</taxon>
        <taxon>Prevotella</taxon>
    </lineage>
</organism>
<keyword evidence="1" id="KW-0472">Membrane</keyword>
<feature type="transmembrane region" description="Helical" evidence="1">
    <location>
        <begin position="7"/>
        <end position="25"/>
    </location>
</feature>
<accession>A0ABX7XSL1</accession>
<dbReference type="Proteomes" id="UP000682195">
    <property type="component" value="Chromosome 2"/>
</dbReference>
<sequence>MKNKIKFHFACSIACCLVIFFSSWFSKKTYSVEFHGPWISVTVPAPSIGMAGPNVIYFRGVEPDDIGKEIYNGLTGVMGLFRRGNYTVLLYTVTENEYGETIKVLKGDLCTLNAEKVKRYKDYSHFKEAYPIYYYMKKKCFPRLFNNRN</sequence>
<dbReference type="RefSeq" id="WP_211808304.1">
    <property type="nucleotide sequence ID" value="NZ_CP072362.1"/>
</dbReference>
<keyword evidence="1" id="KW-1133">Transmembrane helix</keyword>
<evidence type="ECO:0000313" key="2">
    <source>
        <dbReference type="EMBL" id="QUB76410.1"/>
    </source>
</evidence>
<name>A0ABX7XSL1_9BACT</name>